<comment type="caution">
    <text evidence="2">The sequence shown here is derived from an EMBL/GenBank/DDBJ whole genome shotgun (WGS) entry which is preliminary data.</text>
</comment>
<dbReference type="STRING" id="52247.A0A4T0WV72"/>
<feature type="region of interest" description="Disordered" evidence="1">
    <location>
        <begin position="1"/>
        <end position="68"/>
    </location>
</feature>
<evidence type="ECO:0000256" key="1">
    <source>
        <dbReference type="SAM" id="MobiDB-lite"/>
    </source>
</evidence>
<dbReference type="OrthoDB" id="10652031at2759"/>
<name>A0A4T0WV72_9ASCO</name>
<gene>
    <name evidence="2" type="ORF">CANINC_004933</name>
</gene>
<dbReference type="EMBL" id="SELW01000679">
    <property type="protein sequence ID" value="TID13335.1"/>
    <property type="molecule type" value="Genomic_DNA"/>
</dbReference>
<dbReference type="Proteomes" id="UP000307173">
    <property type="component" value="Unassembled WGS sequence"/>
</dbReference>
<accession>A0A4T0WV72</accession>
<feature type="region of interest" description="Disordered" evidence="1">
    <location>
        <begin position="137"/>
        <end position="156"/>
    </location>
</feature>
<proteinExistence type="predicted"/>
<reference evidence="2 3" key="1">
    <citation type="journal article" date="2019" name="Front. Genet.">
        <title>Whole-Genome Sequencing of the Opportunistic Yeast Pathogen Candida inconspicua Uncovers Its Hybrid Origin.</title>
        <authorList>
            <person name="Mixao V."/>
            <person name="Hansen A.P."/>
            <person name="Saus E."/>
            <person name="Boekhout T."/>
            <person name="Lass-Florl C."/>
            <person name="Gabaldon T."/>
        </authorList>
    </citation>
    <scope>NUCLEOTIDE SEQUENCE [LARGE SCALE GENOMIC DNA]</scope>
    <source>
        <strain evidence="2 3">CBS 180</strain>
    </source>
</reference>
<keyword evidence="3" id="KW-1185">Reference proteome</keyword>
<dbReference type="AlphaFoldDB" id="A0A4T0WV72"/>
<sequence length="156" mass="17650">MDFNIPTQSHSQNQPQQQSSQTQTPNTFSYMDQGLNSIASNANNNNTNNLNNNNNNINPNQNQTPGFTNDSINQQFNQQALTISQIQEIYKRLQQLKFQHGPNASRLPQYIKLSTVLSNDPNFRKIQAHLQQRAKANGNLTNNNNHNITASNTPME</sequence>
<evidence type="ECO:0000313" key="3">
    <source>
        <dbReference type="Proteomes" id="UP000307173"/>
    </source>
</evidence>
<feature type="compositionally biased region" description="Low complexity" evidence="1">
    <location>
        <begin position="35"/>
        <end position="65"/>
    </location>
</feature>
<evidence type="ECO:0000313" key="2">
    <source>
        <dbReference type="EMBL" id="TID13335.1"/>
    </source>
</evidence>
<feature type="compositionally biased region" description="Low complexity" evidence="1">
    <location>
        <begin position="1"/>
        <end position="27"/>
    </location>
</feature>
<protein>
    <submittedName>
        <fullName evidence="2">Uncharacterized protein</fullName>
    </submittedName>
</protein>
<organism evidence="2 3">
    <name type="scientific">Pichia inconspicua</name>
    <dbReference type="NCBI Taxonomy" id="52247"/>
    <lineage>
        <taxon>Eukaryota</taxon>
        <taxon>Fungi</taxon>
        <taxon>Dikarya</taxon>
        <taxon>Ascomycota</taxon>
        <taxon>Saccharomycotina</taxon>
        <taxon>Pichiomycetes</taxon>
        <taxon>Pichiales</taxon>
        <taxon>Pichiaceae</taxon>
        <taxon>Pichia</taxon>
    </lineage>
</organism>
<feature type="non-terminal residue" evidence="2">
    <location>
        <position position="156"/>
    </location>
</feature>